<dbReference type="Proteomes" id="UP001150879">
    <property type="component" value="Unassembled WGS sequence"/>
</dbReference>
<organism evidence="1 2">
    <name type="scientific">Penicillium cf. griseofulvum</name>
    <dbReference type="NCBI Taxonomy" id="2972120"/>
    <lineage>
        <taxon>Eukaryota</taxon>
        <taxon>Fungi</taxon>
        <taxon>Dikarya</taxon>
        <taxon>Ascomycota</taxon>
        <taxon>Pezizomycotina</taxon>
        <taxon>Eurotiomycetes</taxon>
        <taxon>Eurotiomycetidae</taxon>
        <taxon>Eurotiales</taxon>
        <taxon>Aspergillaceae</taxon>
        <taxon>Penicillium</taxon>
    </lineage>
</organism>
<dbReference type="AlphaFoldDB" id="A0A9W9T7A4"/>
<keyword evidence="2" id="KW-1185">Reference proteome</keyword>
<gene>
    <name evidence="1" type="ORF">N7472_001314</name>
</gene>
<protein>
    <submittedName>
        <fullName evidence="1">Uncharacterized protein</fullName>
    </submittedName>
</protein>
<comment type="caution">
    <text evidence="1">The sequence shown here is derived from an EMBL/GenBank/DDBJ whole genome shotgun (WGS) entry which is preliminary data.</text>
</comment>
<accession>A0A9W9T7A4</accession>
<reference evidence="1" key="1">
    <citation type="submission" date="2022-11" db="EMBL/GenBank/DDBJ databases">
        <authorList>
            <person name="Petersen C."/>
        </authorList>
    </citation>
    <scope>NUCLEOTIDE SEQUENCE</scope>
    <source>
        <strain evidence="1">IBT 16849</strain>
    </source>
</reference>
<name>A0A9W9T7A4_9EURO</name>
<proteinExistence type="predicted"/>
<dbReference type="EMBL" id="JAPQKP010000001">
    <property type="protein sequence ID" value="KAJ5211175.1"/>
    <property type="molecule type" value="Genomic_DNA"/>
</dbReference>
<evidence type="ECO:0000313" key="2">
    <source>
        <dbReference type="Proteomes" id="UP001150879"/>
    </source>
</evidence>
<sequence length="65" mass="7182">MDMPNVEALLGCAVNLSNQKRHSTTVKWKIGSLSRGSASQAQISARTAVWKHRCTREQRGGSKEK</sequence>
<reference evidence="1" key="2">
    <citation type="journal article" date="2023" name="IMA Fungus">
        <title>Comparative genomic study of the Penicillium genus elucidates a diverse pangenome and 15 lateral gene transfer events.</title>
        <authorList>
            <person name="Petersen C."/>
            <person name="Sorensen T."/>
            <person name="Nielsen M.R."/>
            <person name="Sondergaard T.E."/>
            <person name="Sorensen J.L."/>
            <person name="Fitzpatrick D.A."/>
            <person name="Frisvad J.C."/>
            <person name="Nielsen K.L."/>
        </authorList>
    </citation>
    <scope>NUCLEOTIDE SEQUENCE</scope>
    <source>
        <strain evidence="1">IBT 16849</strain>
    </source>
</reference>
<evidence type="ECO:0000313" key="1">
    <source>
        <dbReference type="EMBL" id="KAJ5211175.1"/>
    </source>
</evidence>